<sequence>MENKYIIVVALVLGCASTAFCRPNSRQVMEIPADRVRDARQAMEGATNQLNNNLVGALSAMANASAIAGQNVSRSAALMIRGLVTNSFQLGGVVAYMPRLIFLDGPTQFIETLRLIRSNQVRLPNDLDSSIDTLLTFAGQFRDSGIPQNFEPFINFFPNIFAGVGDFLTTLIDSVFVFIAPVPSIQVTTPLPPSLPTSQRP</sequence>
<dbReference type="AlphaFoldDB" id="A0A1D2N4S5"/>
<dbReference type="PROSITE" id="PS51257">
    <property type="entry name" value="PROKAR_LIPOPROTEIN"/>
    <property type="match status" value="1"/>
</dbReference>
<keyword evidence="3" id="KW-1185">Reference proteome</keyword>
<organism evidence="2 3">
    <name type="scientific">Orchesella cincta</name>
    <name type="common">Springtail</name>
    <name type="synonym">Podura cincta</name>
    <dbReference type="NCBI Taxonomy" id="48709"/>
    <lineage>
        <taxon>Eukaryota</taxon>
        <taxon>Metazoa</taxon>
        <taxon>Ecdysozoa</taxon>
        <taxon>Arthropoda</taxon>
        <taxon>Hexapoda</taxon>
        <taxon>Collembola</taxon>
        <taxon>Entomobryomorpha</taxon>
        <taxon>Entomobryoidea</taxon>
        <taxon>Orchesellidae</taxon>
        <taxon>Orchesellinae</taxon>
        <taxon>Orchesella</taxon>
    </lineage>
</organism>
<protein>
    <submittedName>
        <fullName evidence="2">Uncharacterized protein</fullName>
    </submittedName>
</protein>
<feature type="signal peptide" evidence="1">
    <location>
        <begin position="1"/>
        <end position="21"/>
    </location>
</feature>
<evidence type="ECO:0000256" key="1">
    <source>
        <dbReference type="SAM" id="SignalP"/>
    </source>
</evidence>
<dbReference type="Proteomes" id="UP000094527">
    <property type="component" value="Unassembled WGS sequence"/>
</dbReference>
<dbReference type="OMA" id="NQIRLPT"/>
<comment type="caution">
    <text evidence="2">The sequence shown here is derived from an EMBL/GenBank/DDBJ whole genome shotgun (WGS) entry which is preliminary data.</text>
</comment>
<dbReference type="EMBL" id="LJIJ01000220">
    <property type="protein sequence ID" value="ODN00264.1"/>
    <property type="molecule type" value="Genomic_DNA"/>
</dbReference>
<dbReference type="OrthoDB" id="8275064at2759"/>
<evidence type="ECO:0000313" key="3">
    <source>
        <dbReference type="Proteomes" id="UP000094527"/>
    </source>
</evidence>
<keyword evidence="1" id="KW-0732">Signal</keyword>
<evidence type="ECO:0000313" key="2">
    <source>
        <dbReference type="EMBL" id="ODN00264.1"/>
    </source>
</evidence>
<accession>A0A1D2N4S5</accession>
<proteinExistence type="predicted"/>
<gene>
    <name evidence="2" type="ORF">Ocin01_06422</name>
</gene>
<feature type="chain" id="PRO_5008905029" evidence="1">
    <location>
        <begin position="22"/>
        <end position="201"/>
    </location>
</feature>
<reference evidence="2 3" key="1">
    <citation type="journal article" date="2016" name="Genome Biol. Evol.">
        <title>Gene Family Evolution Reflects Adaptation to Soil Environmental Stressors in the Genome of the Collembolan Orchesella cincta.</title>
        <authorList>
            <person name="Faddeeva-Vakhrusheva A."/>
            <person name="Derks M.F."/>
            <person name="Anvar S.Y."/>
            <person name="Agamennone V."/>
            <person name="Suring W."/>
            <person name="Smit S."/>
            <person name="van Straalen N.M."/>
            <person name="Roelofs D."/>
        </authorList>
    </citation>
    <scope>NUCLEOTIDE SEQUENCE [LARGE SCALE GENOMIC DNA]</scope>
    <source>
        <tissue evidence="2">Mixed pool</tissue>
    </source>
</reference>
<name>A0A1D2N4S5_ORCCI</name>